<dbReference type="InterPro" id="IPR012337">
    <property type="entry name" value="RNaseH-like_sf"/>
</dbReference>
<evidence type="ECO:0000313" key="5">
    <source>
        <dbReference type="Proteomes" id="UP001622731"/>
    </source>
</evidence>
<protein>
    <recommendedName>
        <fullName evidence="2">Protein argonaute</fullName>
    </recommendedName>
</protein>
<dbReference type="Gene3D" id="3.40.50.2300">
    <property type="match status" value="1"/>
</dbReference>
<gene>
    <name evidence="4" type="ORF">OHB34_33355</name>
</gene>
<name>A0ABZ1M6K2_9ACTN</name>
<dbReference type="SUPFAM" id="SSF53098">
    <property type="entry name" value="Ribonuclease H-like"/>
    <property type="match status" value="1"/>
</dbReference>
<dbReference type="Pfam" id="PF02171">
    <property type="entry name" value="Piwi"/>
    <property type="match status" value="1"/>
</dbReference>
<evidence type="ECO:0000256" key="2">
    <source>
        <dbReference type="ARBA" id="ARBA00035032"/>
    </source>
</evidence>
<evidence type="ECO:0000313" key="4">
    <source>
        <dbReference type="EMBL" id="WTR98744.1"/>
    </source>
</evidence>
<dbReference type="CDD" id="cd04659">
    <property type="entry name" value="Piwi_piwi-like_ProArk"/>
    <property type="match status" value="1"/>
</dbReference>
<dbReference type="RefSeq" id="WP_406133656.1">
    <property type="nucleotide sequence ID" value="NZ_CP108200.1"/>
</dbReference>
<organism evidence="4 5">
    <name type="scientific">Streptomyces anthocyanicus</name>
    <dbReference type="NCBI Taxonomy" id="68174"/>
    <lineage>
        <taxon>Bacteria</taxon>
        <taxon>Bacillati</taxon>
        <taxon>Actinomycetota</taxon>
        <taxon>Actinomycetes</taxon>
        <taxon>Kitasatosporales</taxon>
        <taxon>Streptomycetaceae</taxon>
        <taxon>Streptomyces</taxon>
        <taxon>Streptomyces violaceoruber group</taxon>
    </lineage>
</organism>
<sequence>MEARSRMNSPLLAFNFLPVRFSAEEFKGGLIDFESPEQLIQLRTELSGTHVVARTRSGIACVPLQADADLRGTPTTFRTRDHQSLAMRLVQEALLRSVLGWGYKLRRRVPPVFVSRLPGKDLLEPSVRGRRQGALGKLHVYPEFRLDSRAIGPSNHPGVIVGVKSRYEIDMTVEELIHHGVDVRGLYVLSEDVTVEADPTMDRHAARRAVGAIDHIDGTDLVLRDAPGITRVAAGHAWLESRRETFNDVLSTLAGADSGQILRELKQATFDLLGAFGRYEGAVRIGTRLGRNGALPVADDLSVTIDPPVGSSNGRKVTGTRYESPTFQFDQAGDKTSRSADRGLDEFGPFDVEFFARKRPRIAVVTPRAHKGVVENFLTKFLYGIQGARVFGLGFIRKYHLSGCDIVMHAFDGTATDAGAYREACRAALSSGDIDLAIVITSEAQTHLTGDSSPYLVAKSAFMGQGVPVQEVQIETVRQSKLAYPLNSIALACYAKLGGIPFVIAAPRTLAHELVIGIGSAHVKESRLTEPERVVGITTVFSADGNYLLSNTSREADYDDYPRELLLSLTDCIDTIKNRNAWQAGDELRLVFHVFKPLKDVEATAVKKLVEGLTQTYAKVEFAFVHVSTDHDWVMFDRTSAGIRGWGADSRTKGHYVPERGHAVPMGKRELLVAVGGPMDLKSALHGVPKPLLLKLHPQSTFTDIEYLGRQAFRFTSMSWRNMYPSRNPVTILYSDLIAELLGHLRHVRNWNADAVTTKLRSSRWFL</sequence>
<proteinExistence type="inferred from homology"/>
<dbReference type="InterPro" id="IPR003165">
    <property type="entry name" value="Piwi"/>
</dbReference>
<dbReference type="EMBL" id="CP108200">
    <property type="protein sequence ID" value="WTR98744.1"/>
    <property type="molecule type" value="Genomic_DNA"/>
</dbReference>
<dbReference type="InterPro" id="IPR036397">
    <property type="entry name" value="RNaseH_sf"/>
</dbReference>
<evidence type="ECO:0000256" key="1">
    <source>
        <dbReference type="ARBA" id="ARBA00035012"/>
    </source>
</evidence>
<evidence type="ECO:0000259" key="3">
    <source>
        <dbReference type="PROSITE" id="PS50822"/>
    </source>
</evidence>
<feature type="domain" description="Piwi" evidence="3">
    <location>
        <begin position="435"/>
        <end position="747"/>
    </location>
</feature>
<dbReference type="SMART" id="SM00950">
    <property type="entry name" value="Piwi"/>
    <property type="match status" value="1"/>
</dbReference>
<keyword evidence="5" id="KW-1185">Reference proteome</keyword>
<dbReference type="PROSITE" id="PS50822">
    <property type="entry name" value="PIWI"/>
    <property type="match status" value="1"/>
</dbReference>
<accession>A0ABZ1M6K2</accession>
<reference evidence="4 5" key="1">
    <citation type="submission" date="2022-10" db="EMBL/GenBank/DDBJ databases">
        <title>The complete genomes of actinobacterial strains from the NBC collection.</title>
        <authorList>
            <person name="Joergensen T.S."/>
            <person name="Alvarez Arevalo M."/>
            <person name="Sterndorff E.B."/>
            <person name="Faurdal D."/>
            <person name="Vuksanovic O."/>
            <person name="Mourched A.-S."/>
            <person name="Charusanti P."/>
            <person name="Shaw S."/>
            <person name="Blin K."/>
            <person name="Weber T."/>
        </authorList>
    </citation>
    <scope>NUCLEOTIDE SEQUENCE [LARGE SCALE GENOMIC DNA]</scope>
    <source>
        <strain evidence="4 5">NBC_00116</strain>
    </source>
</reference>
<comment type="similarity">
    <text evidence="1">Belongs to the argonaute family. Long pAgo subfamily.</text>
</comment>
<dbReference type="Proteomes" id="UP001622731">
    <property type="component" value="Chromosome"/>
</dbReference>
<dbReference type="Gene3D" id="3.30.420.10">
    <property type="entry name" value="Ribonuclease H-like superfamily/Ribonuclease H"/>
    <property type="match status" value="1"/>
</dbReference>